<accession>A0ABY7QGZ4</accession>
<protein>
    <submittedName>
        <fullName evidence="2">ISL3 family transposase</fullName>
    </submittedName>
</protein>
<dbReference type="Proteomes" id="UP001212821">
    <property type="component" value="Plasmid punmamed3"/>
</dbReference>
<evidence type="ECO:0000313" key="2">
    <source>
        <dbReference type="EMBL" id="WBP92084.1"/>
    </source>
</evidence>
<dbReference type="NCBIfam" id="NF033550">
    <property type="entry name" value="transpos_ISL3"/>
    <property type="match status" value="1"/>
</dbReference>
<keyword evidence="3" id="KW-1185">Reference proteome</keyword>
<evidence type="ECO:0000313" key="3">
    <source>
        <dbReference type="Proteomes" id="UP001212821"/>
    </source>
</evidence>
<dbReference type="PANTHER" id="PTHR33498:SF1">
    <property type="entry name" value="TRANSPOSASE FOR INSERTION SEQUENCE ELEMENT IS1557"/>
    <property type="match status" value="1"/>
</dbReference>
<reference evidence="2 3" key="1">
    <citation type="submission" date="2022-12" db="EMBL/GenBank/DDBJ databases">
        <title>HUAS 3-15.</title>
        <authorList>
            <person name="Mo P."/>
        </authorList>
    </citation>
    <scope>NUCLEOTIDE SEQUENCE [LARGE SCALE GENOMIC DNA]</scope>
    <source>
        <strain evidence="2 3">HUAS 3-15</strain>
        <plasmid evidence="2 3">punmamed3</plasmid>
    </source>
</reference>
<dbReference type="PROSITE" id="PS50531">
    <property type="entry name" value="HTH_IS21"/>
    <property type="match status" value="1"/>
</dbReference>
<dbReference type="InterPro" id="IPR047951">
    <property type="entry name" value="Transpos_ISL3"/>
</dbReference>
<dbReference type="PANTHER" id="PTHR33498">
    <property type="entry name" value="TRANSPOSASE FOR INSERTION SEQUENCE ELEMENT IS1557"/>
    <property type="match status" value="1"/>
</dbReference>
<dbReference type="Pfam" id="PF01610">
    <property type="entry name" value="DDE_Tnp_ISL3"/>
    <property type="match status" value="2"/>
</dbReference>
<dbReference type="InterPro" id="IPR002560">
    <property type="entry name" value="Transposase_DDE"/>
</dbReference>
<dbReference type="EMBL" id="CP115452">
    <property type="protein sequence ID" value="WBP92084.1"/>
    <property type="molecule type" value="Genomic_DNA"/>
</dbReference>
<geneLocation type="plasmid" evidence="2 3">
    <name>punmamed3</name>
</geneLocation>
<gene>
    <name evidence="2" type="ORF">O1G21_40855</name>
</gene>
<dbReference type="RefSeq" id="WP_270151781.1">
    <property type="nucleotide sequence ID" value="NZ_CP115452.1"/>
</dbReference>
<evidence type="ECO:0000259" key="1">
    <source>
        <dbReference type="PROSITE" id="PS50531"/>
    </source>
</evidence>
<sequence length="397" mass="44153">MPHLKVPSDRIRVLGVDDFALRKGDSYATILVDLERRRPVDVLPGRDAEPLAVWLKGHPEVEIICRDRAGAYAEGARSGAPQAVQVADAWHLWHNLGEAVEKTVSSHHACVRTVFENTVSAAPPTSDDIWLTSPPPVPAAGMLDVCGRERRLVTRTRERYTAVRQLLDGGSTLENICRTLQLDRSTVRRFVRATGIDELLVKATNRSTILDKYKPYLHQRWNEGCHNTAELHQEIVTMCFAGSIQTVRGYLRSFKAAIAAPPVPRPAPRPRRIVRWIMSDPANLTADDAVDLKEIRAGCPELDAVAHHVRDFAAMMRDLRGDRLPAWIERVLADDLPALHSLAKGLSRDIDAATAGLSTPWSSGQVEGQVTRAKLLKRQGFGRSNLDFLRKRILLSP</sequence>
<feature type="domain" description="HTH IS21-type" evidence="1">
    <location>
        <begin position="158"/>
        <end position="221"/>
    </location>
</feature>
<dbReference type="InterPro" id="IPR017894">
    <property type="entry name" value="HTH_IS21_transposase_type"/>
</dbReference>
<proteinExistence type="predicted"/>
<name>A0ABY7QGZ4_9ACTN</name>
<keyword evidence="2" id="KW-0614">Plasmid</keyword>
<organism evidence="2 3">
    <name type="scientific">Kitasatospora cathayae</name>
    <dbReference type="NCBI Taxonomy" id="3004092"/>
    <lineage>
        <taxon>Bacteria</taxon>
        <taxon>Bacillati</taxon>
        <taxon>Actinomycetota</taxon>
        <taxon>Actinomycetes</taxon>
        <taxon>Kitasatosporales</taxon>
        <taxon>Streptomycetaceae</taxon>
        <taxon>Kitasatospora</taxon>
    </lineage>
</organism>